<reference evidence="1 2" key="1">
    <citation type="submission" date="2018-01" db="EMBL/GenBank/DDBJ databases">
        <title>Draft genome sequence of Jiangella sp. GTF31.</title>
        <authorList>
            <person name="Sahin N."/>
            <person name="Ay H."/>
            <person name="Saygin H."/>
        </authorList>
    </citation>
    <scope>NUCLEOTIDE SEQUENCE [LARGE SCALE GENOMIC DNA]</scope>
    <source>
        <strain evidence="1 2">GTF31</strain>
    </source>
</reference>
<dbReference type="Proteomes" id="UP000248764">
    <property type="component" value="Unassembled WGS sequence"/>
</dbReference>
<evidence type="ECO:0008006" key="3">
    <source>
        <dbReference type="Google" id="ProtNLM"/>
    </source>
</evidence>
<dbReference type="AlphaFoldDB" id="A0A2W2CGE4"/>
<protein>
    <recommendedName>
        <fullName evidence="3">SRPBCC domain-containing protein</fullName>
    </recommendedName>
</protein>
<keyword evidence="2" id="KW-1185">Reference proteome</keyword>
<dbReference type="EMBL" id="POTW01000157">
    <property type="protein sequence ID" value="PZF79243.1"/>
    <property type="molecule type" value="Genomic_DNA"/>
</dbReference>
<dbReference type="InterPro" id="IPR023393">
    <property type="entry name" value="START-like_dom_sf"/>
</dbReference>
<gene>
    <name evidence="1" type="ORF">C1I92_32115</name>
</gene>
<dbReference type="SUPFAM" id="SSF55961">
    <property type="entry name" value="Bet v1-like"/>
    <property type="match status" value="1"/>
</dbReference>
<evidence type="ECO:0000313" key="1">
    <source>
        <dbReference type="EMBL" id="PZF79243.1"/>
    </source>
</evidence>
<dbReference type="InterPro" id="IPR019587">
    <property type="entry name" value="Polyketide_cyclase/dehydratase"/>
</dbReference>
<evidence type="ECO:0000313" key="2">
    <source>
        <dbReference type="Proteomes" id="UP000248764"/>
    </source>
</evidence>
<feature type="non-terminal residue" evidence="1">
    <location>
        <position position="30"/>
    </location>
</feature>
<proteinExistence type="predicted"/>
<comment type="caution">
    <text evidence="1">The sequence shown here is derived from an EMBL/GenBank/DDBJ whole genome shotgun (WGS) entry which is preliminary data.</text>
</comment>
<name>A0A2W2CGE4_9ACTN</name>
<organism evidence="1 2">
    <name type="scientific">Jiangella anatolica</name>
    <dbReference type="NCBI Taxonomy" id="2670374"/>
    <lineage>
        <taxon>Bacteria</taxon>
        <taxon>Bacillati</taxon>
        <taxon>Actinomycetota</taxon>
        <taxon>Actinomycetes</taxon>
        <taxon>Jiangellales</taxon>
        <taxon>Jiangellaceae</taxon>
        <taxon>Jiangella</taxon>
    </lineage>
</organism>
<accession>A0A2W2CGE4</accession>
<dbReference type="Gene3D" id="3.30.530.20">
    <property type="match status" value="1"/>
</dbReference>
<dbReference type="Pfam" id="PF10604">
    <property type="entry name" value="Polyketide_cyc2"/>
    <property type="match status" value="1"/>
</dbReference>
<dbReference type="RefSeq" id="WP_199521808.1">
    <property type="nucleotide sequence ID" value="NZ_POTW01000157.1"/>
</dbReference>
<sequence length="30" mass="3570">MIEQTVRIDAPPERVWAYLTDPAKLARWWG</sequence>